<protein>
    <submittedName>
        <fullName evidence="2">AAA-ATPase At3g50940-like</fullName>
    </submittedName>
</protein>
<dbReference type="SUPFAM" id="SSF52540">
    <property type="entry name" value="P-loop containing nucleoside triphosphate hydrolases"/>
    <property type="match status" value="1"/>
</dbReference>
<name>A0A6L2NJ54_TANCI</name>
<dbReference type="Pfam" id="PF25568">
    <property type="entry name" value="AAA_lid_At3g28540"/>
    <property type="match status" value="1"/>
</dbReference>
<gene>
    <name evidence="2" type="ORF">Tci_057447</name>
</gene>
<reference evidence="2" key="1">
    <citation type="journal article" date="2019" name="Sci. Rep.">
        <title>Draft genome of Tanacetum cinerariifolium, the natural source of mosquito coil.</title>
        <authorList>
            <person name="Yamashiro T."/>
            <person name="Shiraishi A."/>
            <person name="Satake H."/>
            <person name="Nakayama K."/>
        </authorList>
    </citation>
    <scope>NUCLEOTIDE SEQUENCE</scope>
</reference>
<accession>A0A6L2NJ54</accession>
<dbReference type="InterPro" id="IPR058017">
    <property type="entry name" value="At3g28540-like_C"/>
</dbReference>
<evidence type="ECO:0000259" key="1">
    <source>
        <dbReference type="Pfam" id="PF25568"/>
    </source>
</evidence>
<dbReference type="InterPro" id="IPR027417">
    <property type="entry name" value="P-loop_NTPase"/>
</dbReference>
<comment type="caution">
    <text evidence="2">The sequence shown here is derived from an EMBL/GenBank/DDBJ whole genome shotgun (WGS) entry which is preliminary data.</text>
</comment>
<sequence>MVSGDKRIIIFTTNRKDKLDPALLRPGRMDASPNTLFLEILKVEITPAEVAEQLLKDDDSNISLCGLIEFFDVKKKQNEIAKVFENHYNGVASGTSVPSTHKPRGKRSTENLKKELKTDLMNNEINVTHDLNMGFCHMASISILEGPTRRDFSHHLDEAEVAFHQWKRSSHGITLIQITS</sequence>
<evidence type="ECO:0000313" key="2">
    <source>
        <dbReference type="EMBL" id="GEU85469.1"/>
    </source>
</evidence>
<dbReference type="PANTHER" id="PTHR23070">
    <property type="entry name" value="BCS1 AAA-TYPE ATPASE"/>
    <property type="match status" value="1"/>
</dbReference>
<dbReference type="Gene3D" id="3.40.50.300">
    <property type="entry name" value="P-loop containing nucleotide triphosphate hydrolases"/>
    <property type="match status" value="1"/>
</dbReference>
<proteinExistence type="predicted"/>
<dbReference type="AlphaFoldDB" id="A0A6L2NJ54"/>
<organism evidence="2">
    <name type="scientific">Tanacetum cinerariifolium</name>
    <name type="common">Dalmatian daisy</name>
    <name type="synonym">Chrysanthemum cinerariifolium</name>
    <dbReference type="NCBI Taxonomy" id="118510"/>
    <lineage>
        <taxon>Eukaryota</taxon>
        <taxon>Viridiplantae</taxon>
        <taxon>Streptophyta</taxon>
        <taxon>Embryophyta</taxon>
        <taxon>Tracheophyta</taxon>
        <taxon>Spermatophyta</taxon>
        <taxon>Magnoliopsida</taxon>
        <taxon>eudicotyledons</taxon>
        <taxon>Gunneridae</taxon>
        <taxon>Pentapetalae</taxon>
        <taxon>asterids</taxon>
        <taxon>campanulids</taxon>
        <taxon>Asterales</taxon>
        <taxon>Asteraceae</taxon>
        <taxon>Asteroideae</taxon>
        <taxon>Anthemideae</taxon>
        <taxon>Anthemidinae</taxon>
        <taxon>Tanacetum</taxon>
    </lineage>
</organism>
<dbReference type="InterPro" id="IPR050747">
    <property type="entry name" value="Mitochondrial_chaperone_BCS1"/>
</dbReference>
<dbReference type="EMBL" id="BKCJ010009116">
    <property type="protein sequence ID" value="GEU85469.1"/>
    <property type="molecule type" value="Genomic_DNA"/>
</dbReference>
<feature type="domain" description="AAA+ ATPase At3g28540-like C-terminal" evidence="1">
    <location>
        <begin position="41"/>
        <end position="79"/>
    </location>
</feature>